<dbReference type="Proteomes" id="UP000759131">
    <property type="component" value="Unassembled WGS sequence"/>
</dbReference>
<dbReference type="GO" id="GO:0006081">
    <property type="term" value="P:aldehyde metabolic process"/>
    <property type="evidence" value="ECO:0007669"/>
    <property type="project" value="InterPro"/>
</dbReference>
<dbReference type="Gene3D" id="3.40.309.10">
    <property type="entry name" value="Aldehyde Dehydrogenase, Chain A, domain 2"/>
    <property type="match status" value="1"/>
</dbReference>
<comment type="similarity">
    <text evidence="1 6">Belongs to the aldehyde dehydrogenase family.</text>
</comment>
<feature type="non-terminal residue" evidence="9">
    <location>
        <position position="1"/>
    </location>
</feature>
<keyword evidence="7" id="KW-0472">Membrane</keyword>
<dbReference type="PIRSF" id="PIRSF036492">
    <property type="entry name" value="ALDH"/>
    <property type="match status" value="1"/>
</dbReference>
<reference evidence="9" key="1">
    <citation type="submission" date="2020-11" db="EMBL/GenBank/DDBJ databases">
        <authorList>
            <person name="Tran Van P."/>
        </authorList>
    </citation>
    <scope>NUCLEOTIDE SEQUENCE</scope>
</reference>
<dbReference type="FunFam" id="3.40.309.10:FF:000003">
    <property type="entry name" value="Aldehyde dehydrogenase"/>
    <property type="match status" value="1"/>
</dbReference>
<evidence type="ECO:0000256" key="1">
    <source>
        <dbReference type="ARBA" id="ARBA00009986"/>
    </source>
</evidence>
<evidence type="ECO:0000313" key="10">
    <source>
        <dbReference type="Proteomes" id="UP000759131"/>
    </source>
</evidence>
<dbReference type="GO" id="GO:0005737">
    <property type="term" value="C:cytoplasm"/>
    <property type="evidence" value="ECO:0007669"/>
    <property type="project" value="TreeGrafter"/>
</dbReference>
<gene>
    <name evidence="9" type="ORF">OSB1V03_LOCUS1915</name>
</gene>
<organism evidence="9">
    <name type="scientific">Medioppia subpectinata</name>
    <dbReference type="NCBI Taxonomy" id="1979941"/>
    <lineage>
        <taxon>Eukaryota</taxon>
        <taxon>Metazoa</taxon>
        <taxon>Ecdysozoa</taxon>
        <taxon>Arthropoda</taxon>
        <taxon>Chelicerata</taxon>
        <taxon>Arachnida</taxon>
        <taxon>Acari</taxon>
        <taxon>Acariformes</taxon>
        <taxon>Sarcoptiformes</taxon>
        <taxon>Oribatida</taxon>
        <taxon>Brachypylina</taxon>
        <taxon>Oppioidea</taxon>
        <taxon>Oppiidae</taxon>
        <taxon>Medioppia</taxon>
    </lineage>
</organism>
<feature type="active site" evidence="4 5">
    <location>
        <position position="226"/>
    </location>
</feature>
<keyword evidence="7" id="KW-1133">Transmembrane helix</keyword>
<dbReference type="InterPro" id="IPR015590">
    <property type="entry name" value="Aldehyde_DH_dom"/>
</dbReference>
<protein>
    <recommendedName>
        <fullName evidence="8">Aldehyde dehydrogenase domain-containing protein</fullName>
    </recommendedName>
</protein>
<dbReference type="Gene3D" id="3.40.605.10">
    <property type="entry name" value="Aldehyde Dehydrogenase, Chain A, domain 1"/>
    <property type="match status" value="1"/>
</dbReference>
<dbReference type="InterPro" id="IPR016163">
    <property type="entry name" value="Ald_DH_C"/>
</dbReference>
<name>A0A7R9PUK6_9ACAR</name>
<dbReference type="PROSITE" id="PS00687">
    <property type="entry name" value="ALDEHYDE_DEHYDR_GLU"/>
    <property type="match status" value="1"/>
</dbReference>
<dbReference type="SUPFAM" id="SSF53720">
    <property type="entry name" value="ALDH-like"/>
    <property type="match status" value="1"/>
</dbReference>
<keyword evidence="10" id="KW-1185">Reference proteome</keyword>
<dbReference type="EMBL" id="OC855189">
    <property type="protein sequence ID" value="CAD7621444.1"/>
    <property type="molecule type" value="Genomic_DNA"/>
</dbReference>
<dbReference type="PANTHER" id="PTHR43570:SF16">
    <property type="entry name" value="ALDEHYDE DEHYDROGENASE TYPE III, ISOFORM Q"/>
    <property type="match status" value="1"/>
</dbReference>
<evidence type="ECO:0000256" key="6">
    <source>
        <dbReference type="RuleBase" id="RU003345"/>
    </source>
</evidence>
<keyword evidence="7" id="KW-0812">Transmembrane</keyword>
<proteinExistence type="inferred from homology"/>
<keyword evidence="2 6" id="KW-0560">Oxidoreductase</keyword>
<evidence type="ECO:0000256" key="5">
    <source>
        <dbReference type="PROSITE-ProRule" id="PRU10007"/>
    </source>
</evidence>
<evidence type="ECO:0000259" key="8">
    <source>
        <dbReference type="Pfam" id="PF00171"/>
    </source>
</evidence>
<dbReference type="InterPro" id="IPR012394">
    <property type="entry name" value="Aldehyde_DH_NAD(P)"/>
</dbReference>
<feature type="transmembrane region" description="Helical" evidence="7">
    <location>
        <begin position="488"/>
        <end position="504"/>
    </location>
</feature>
<evidence type="ECO:0000313" key="9">
    <source>
        <dbReference type="EMBL" id="CAD7621444.1"/>
    </source>
</evidence>
<dbReference type="InterPro" id="IPR016161">
    <property type="entry name" value="Ald_DH/histidinol_DH"/>
</dbReference>
<dbReference type="AlphaFoldDB" id="A0A7R9PUK6"/>
<evidence type="ECO:0000256" key="3">
    <source>
        <dbReference type="ARBA" id="ARBA00023027"/>
    </source>
</evidence>
<dbReference type="EMBL" id="CAJPIZ010000614">
    <property type="protein sequence ID" value="CAG2101874.1"/>
    <property type="molecule type" value="Genomic_DNA"/>
</dbReference>
<feature type="domain" description="Aldehyde dehydrogenase" evidence="8">
    <location>
        <begin position="19"/>
        <end position="445"/>
    </location>
</feature>
<evidence type="ECO:0000256" key="2">
    <source>
        <dbReference type="ARBA" id="ARBA00023002"/>
    </source>
</evidence>
<dbReference type="InterPro" id="IPR029510">
    <property type="entry name" value="Ald_DH_CS_GLU"/>
</dbReference>
<dbReference type="InterPro" id="IPR016162">
    <property type="entry name" value="Ald_DH_N"/>
</dbReference>
<feature type="active site" evidence="4">
    <location>
        <position position="261"/>
    </location>
</feature>
<keyword evidence="3" id="KW-0520">NAD</keyword>
<dbReference type="Pfam" id="PF00171">
    <property type="entry name" value="Aldedh"/>
    <property type="match status" value="1"/>
</dbReference>
<accession>A0A7R9PUK6</accession>
<evidence type="ECO:0000256" key="4">
    <source>
        <dbReference type="PIRSR" id="PIRSR036492-1"/>
    </source>
</evidence>
<dbReference type="OrthoDB" id="440325at2759"/>
<evidence type="ECO:0000256" key="7">
    <source>
        <dbReference type="SAM" id="Phobius"/>
    </source>
</evidence>
<dbReference type="FunFam" id="3.40.605.10:FF:000004">
    <property type="entry name" value="Aldehyde dehydrogenase"/>
    <property type="match status" value="1"/>
</dbReference>
<sequence length="512" mass="57795">QSPLKTVDITSQMMDPKTKYSDLMAKTRQSFAAGITKDVEFRKNQLKALYKFLVDNESLIVSALNEDIRKPSFETRMAEIDFCLNDIRGQLFNIDEYVARKSVPKTLVTIADDPFIQSEPYGLVLIIGAWNYPIQVTLSPLIGAIAAGNAAIVKPSELSPKTAELFYQLIPKYLDKRCYHIVLGDAEDTKQLLTEKFDYIFFTGSNRVGRCVHQLAAQQLTPTTLELGGKSPLFVDDSLPDMEMGWRRILWAKMINAGQTCVAPDYILCTPNVHKNLVQNASKVLKIFFGENPKLSPDFGRIVSDRHFERLEKFLTSGKILIGGDKDITDRYIAPTILTDVSPTDPVMQEEIFGPILPIIVVKDVDEAIDFINKREKPLTLYIFSTNKVVIDKLLNKTSSGSVCVNDAMIHLTVDALPFGGVGNSGIGAYHGKYSFETFSHQKSVLIRGFNPVLEWVGSKRYPPYSDNRLKRLLRLLRKRKSIIPKNTIYYLIFIFGFISCFIYKEIESCLL</sequence>
<dbReference type="PANTHER" id="PTHR43570">
    <property type="entry name" value="ALDEHYDE DEHYDROGENASE"/>
    <property type="match status" value="1"/>
</dbReference>
<dbReference type="GO" id="GO:0004029">
    <property type="term" value="F:aldehyde dehydrogenase (NAD+) activity"/>
    <property type="evidence" value="ECO:0007669"/>
    <property type="project" value="TreeGrafter"/>
</dbReference>